<comment type="caution">
    <text evidence="2">The sequence shown here is derived from an EMBL/GenBank/DDBJ whole genome shotgun (WGS) entry which is preliminary data.</text>
</comment>
<dbReference type="Gene3D" id="3.40.50.150">
    <property type="entry name" value="Vaccinia Virus protein VP39"/>
    <property type="match status" value="1"/>
</dbReference>
<keyword evidence="2" id="KW-0489">Methyltransferase</keyword>
<keyword evidence="2" id="KW-0808">Transferase</keyword>
<dbReference type="CDD" id="cd02440">
    <property type="entry name" value="AdoMet_MTases"/>
    <property type="match status" value="1"/>
</dbReference>
<dbReference type="PANTHER" id="PTHR43861:SF1">
    <property type="entry name" value="TRANS-ACONITATE 2-METHYLTRANSFERASE"/>
    <property type="match status" value="1"/>
</dbReference>
<dbReference type="EMBL" id="JABXYM010000001">
    <property type="protein sequence ID" value="MCR6098174.1"/>
    <property type="molecule type" value="Genomic_DNA"/>
</dbReference>
<feature type="domain" description="Methyltransferase type 11" evidence="1">
    <location>
        <begin position="41"/>
        <end position="135"/>
    </location>
</feature>
<dbReference type="InterPro" id="IPR029063">
    <property type="entry name" value="SAM-dependent_MTases_sf"/>
</dbReference>
<proteinExistence type="predicted"/>
<dbReference type="GO" id="GO:0032259">
    <property type="term" value="P:methylation"/>
    <property type="evidence" value="ECO:0007669"/>
    <property type="project" value="UniProtKB-KW"/>
</dbReference>
<keyword evidence="3" id="KW-1185">Reference proteome</keyword>
<organism evidence="2 3">
    <name type="scientific">Salipaludibacillus agaradhaerens</name>
    <name type="common">Bacillus agaradhaerens</name>
    <dbReference type="NCBI Taxonomy" id="76935"/>
    <lineage>
        <taxon>Bacteria</taxon>
        <taxon>Bacillati</taxon>
        <taxon>Bacillota</taxon>
        <taxon>Bacilli</taxon>
        <taxon>Bacillales</taxon>
        <taxon>Bacillaceae</taxon>
    </lineage>
</organism>
<evidence type="ECO:0000259" key="1">
    <source>
        <dbReference type="Pfam" id="PF08241"/>
    </source>
</evidence>
<dbReference type="SUPFAM" id="SSF53335">
    <property type="entry name" value="S-adenosyl-L-methionine-dependent methyltransferases"/>
    <property type="match status" value="1"/>
</dbReference>
<dbReference type="GO" id="GO:0008757">
    <property type="term" value="F:S-adenosylmethionine-dependent methyltransferase activity"/>
    <property type="evidence" value="ECO:0007669"/>
    <property type="project" value="InterPro"/>
</dbReference>
<name>A0A9Q4B4H0_SALAG</name>
<dbReference type="Pfam" id="PF08241">
    <property type="entry name" value="Methyltransf_11"/>
    <property type="match status" value="1"/>
</dbReference>
<evidence type="ECO:0000313" key="3">
    <source>
        <dbReference type="Proteomes" id="UP001057753"/>
    </source>
</evidence>
<dbReference type="RefSeq" id="WP_257822549.1">
    <property type="nucleotide sequence ID" value="NZ_JABXYM010000001.1"/>
</dbReference>
<dbReference type="InterPro" id="IPR013216">
    <property type="entry name" value="Methyltransf_11"/>
</dbReference>
<dbReference type="PANTHER" id="PTHR43861">
    <property type="entry name" value="TRANS-ACONITATE 2-METHYLTRANSFERASE-RELATED"/>
    <property type="match status" value="1"/>
</dbReference>
<evidence type="ECO:0000313" key="2">
    <source>
        <dbReference type="EMBL" id="MCR6098174.1"/>
    </source>
</evidence>
<dbReference type="Proteomes" id="UP001057753">
    <property type="component" value="Unassembled WGS sequence"/>
</dbReference>
<accession>A0A9Q4B4H0</accession>
<reference evidence="2" key="1">
    <citation type="submission" date="2020-06" db="EMBL/GenBank/DDBJ databases">
        <title>Insight into the genomes of haloalkaliphilic bacilli from Kenyan soda lakes.</title>
        <authorList>
            <person name="Mwirichia R."/>
            <person name="Villamizar G.C."/>
            <person name="Poehlein A."/>
            <person name="Mugweru J."/>
            <person name="Kipnyargis A."/>
            <person name="Kiplimo D."/>
            <person name="Orwa P."/>
            <person name="Daniel R."/>
        </authorList>
    </citation>
    <scope>NUCLEOTIDE SEQUENCE</scope>
    <source>
        <strain evidence="2">B1096_S55</strain>
    </source>
</reference>
<gene>
    <name evidence="2" type="ORF">HXA33_16660</name>
</gene>
<protein>
    <submittedName>
        <fullName evidence="2">Class I SAM-dependent methyltransferase</fullName>
    </submittedName>
</protein>
<dbReference type="AlphaFoldDB" id="A0A9Q4B4H0"/>
<sequence length="260" mass="30006">MGINFHSDKNSTTYTTRKADKTWVEAIRKLVPIEEVSYAADIGCGGGIYSKALSDMGVDEVTALDFSKSILNGAKENCKAYQTISFKHGNAFETGLASHHYELILERALIHHIEDLNTCFNEAFRLLKDGGYYILQDRTPEDCLVKGDDTHIRGYFFELFPKLVEIETSRRHHSQHVIDMLKKVGFKDVEEVKLWETRHVYHTKEPLLNDLYERTGRSILHELEDDELHLLIFHIDQSLPKNTPIVEKDKWTIWKAVKSD</sequence>